<evidence type="ECO:0000256" key="4">
    <source>
        <dbReference type="ARBA" id="ARBA00022737"/>
    </source>
</evidence>
<dbReference type="Proteomes" id="UP000217199">
    <property type="component" value="Unassembled WGS sequence"/>
</dbReference>
<dbReference type="PROSITE" id="PS50929">
    <property type="entry name" value="ABC_TM1F"/>
    <property type="match status" value="2"/>
</dbReference>
<dbReference type="GO" id="GO:0005524">
    <property type="term" value="F:ATP binding"/>
    <property type="evidence" value="ECO:0007669"/>
    <property type="project" value="UniProtKB-KW"/>
</dbReference>
<keyword evidence="4" id="KW-0677">Repeat</keyword>
<dbReference type="SMART" id="SM00382">
    <property type="entry name" value="AAA"/>
    <property type="match status" value="2"/>
</dbReference>
<organism evidence="13 14">
    <name type="scientific">Pyrrhoderma noxium</name>
    <dbReference type="NCBI Taxonomy" id="2282107"/>
    <lineage>
        <taxon>Eukaryota</taxon>
        <taxon>Fungi</taxon>
        <taxon>Dikarya</taxon>
        <taxon>Basidiomycota</taxon>
        <taxon>Agaricomycotina</taxon>
        <taxon>Agaricomycetes</taxon>
        <taxon>Hymenochaetales</taxon>
        <taxon>Hymenochaetaceae</taxon>
        <taxon>Pyrrhoderma</taxon>
    </lineage>
</organism>
<dbReference type="InterPro" id="IPR011527">
    <property type="entry name" value="ABC1_TM_dom"/>
</dbReference>
<feature type="transmembrane region" description="Helical" evidence="10">
    <location>
        <begin position="1236"/>
        <end position="1262"/>
    </location>
</feature>
<keyword evidence="7 10" id="KW-1133">Transmembrane helix</keyword>
<feature type="transmembrane region" description="Helical" evidence="10">
    <location>
        <begin position="1055"/>
        <end position="1073"/>
    </location>
</feature>
<feature type="compositionally biased region" description="Basic and acidic residues" evidence="9">
    <location>
        <begin position="986"/>
        <end position="1006"/>
    </location>
</feature>
<feature type="transmembrane region" description="Helical" evidence="10">
    <location>
        <begin position="1366"/>
        <end position="1385"/>
    </location>
</feature>
<comment type="subcellular location">
    <subcellularLocation>
        <location evidence="1">Membrane</location>
    </subcellularLocation>
</comment>
<dbReference type="PROSITE" id="PS50893">
    <property type="entry name" value="ABC_TRANSPORTER_2"/>
    <property type="match status" value="2"/>
</dbReference>
<dbReference type="Gene3D" id="1.20.1560.10">
    <property type="entry name" value="ABC transporter type 1, transmembrane domain"/>
    <property type="match status" value="2"/>
</dbReference>
<dbReference type="OrthoDB" id="6500128at2759"/>
<dbReference type="InterPro" id="IPR003439">
    <property type="entry name" value="ABC_transporter-like_ATP-bd"/>
</dbReference>
<dbReference type="PROSITE" id="PS00211">
    <property type="entry name" value="ABC_TRANSPORTER_1"/>
    <property type="match status" value="2"/>
</dbReference>
<evidence type="ECO:0000256" key="3">
    <source>
        <dbReference type="ARBA" id="ARBA00022692"/>
    </source>
</evidence>
<evidence type="ECO:0000313" key="14">
    <source>
        <dbReference type="Proteomes" id="UP000217199"/>
    </source>
</evidence>
<evidence type="ECO:0000256" key="10">
    <source>
        <dbReference type="SAM" id="Phobius"/>
    </source>
</evidence>
<feature type="transmembrane region" description="Helical" evidence="10">
    <location>
        <begin position="1148"/>
        <end position="1170"/>
    </location>
</feature>
<sequence>MLLCPLAGPLELDNHCVRQAWATFVPVVLVALYVLIYLLHTGCSVVGRASIASNGNEPFKLNGAINTLKRIFPLTSFLTLEDAHALDRDSSEISVENTGSQGKDVIQQLRHPLWFTSSIVVLSLVECGLWLAYGAYNLALSLHSPTAPADKDVLRLEVLRSSLIAFTWLYAALNSVFFFRSTRKVKPPYNLFVLFIVHFLGSSLTLFGNVFDHIVYEVPFPKPLAFAFAIGNVGISFILISLVLSRPLAHPPGGETIIGSSTSPEDYTTLFGWITFSWVSPLIRIGTAKTLQEDDVWMMSKTMQAKPVFSRFEEIKGSLISRLWIANGRDLMLDFIGTVVSVFFNYCTPFFMKRIIDALDSPSPSPSSPPSTFSPNPARAKAYIFALAMFAAQLLKSEADVQHLWYGRRAAVRIRSELMSAIYDKALKRKDLAGVVGADVKKDSKSEADKKDGKRSKKDGKKEKEKDGKDDPKAGADIGKIVNLMAGDTTRLANTISGLYFLYGAPFEIAFASIFLYKLLGWSAFTGFATILVGWPINNFIARRSVRIQKGMLASRDKRMGIVNELLGALKFIKFFAWESKWIDRVNQARENELGWIKKSRANMLFFMTLWTSAPIAVSVISFASFVFQGGELSVGTAFTAISLFTMIRAPLNIIPTYIISIMQAHVALKRIETFLNEEEVDDQVSSLKSSDQLQRPTSHSNEDFGLKNAYLKWNSVKELEKEDSKSKKGKNGTNAGNEIDVEADAGSNTEEVERVFELQDISVVFPEGALTLVTGPTASGKSALLLALLGEMTLESGELLMYKDISSVDSNGHAHGISYAAQIPWLQHLTIKDNILFGSPFDAERYDAVLSACALKPDLEVLEDGDETEIGARGISLSGGQKARVALARAVYSRSKIVLLDDPLSAVDSHTARIIFEQLLMGPLLKDRTVVLVTHHVELVLPGAEYLIRMLDGRIDLQGYVKDLKASGQLDIIALDNVTEEPNEDDKQATSEEDKKEEADVKSTNDTDGSDSNKNGTTKTVVKKKARKLVSDEERETGGVKWSIYKTYLKASSYWTWVALTFFIICSQSLGFTEKFWIKIWGEAYGDTASIPTIQTHSFSSSLLFEQHSNSLDTIMNHQHFSQLSVSPSMNVTGIPDRLPSANEQPLFYVAVYSLIGVLSVVISISAAATQYTGALIASRRLFNRLLLSVTQTTCRWLDVTPTGRILNRFSKDIETIDGNLAGSLQFVNQSLATFLSSMIVVIAVFPPFLVPAVFFGIMYYKLAMGYLHTGRDLRRMESVTRSPIFSGFGELLEGIVTVRAFSAEARFKNNLLSKIDVTLNMWYQFWMTNRWLLIRYDCLGGLAVLTTSLFALSTNVDKPGWAGWAALCITSAMSFTNNIYWACRFWTQLELDLNSVERVVEYLELPQEPPAIIENSRPPAHWPSSSGPNEGTLVEVKDLEVRYAPELPAVLHDVSFTLKARERIGLLGRTGSGKSTLAMSILRFVDPAKGQIIIDGIDITSIGVQDLRSRLTFIPQDATLFSGTIRQNLDPFDEYSDIECLDALRRVHMIQDSADVSRTTSRAPSVLEVRKENTDDTAVETSSLLHPRLDSEATTIASDSASQRTTATGSIPITLDTNVSAGGLNFSAGQRQLIAMARALLRQSAVVVLDEATSSIDFKTDARIQQTIREEFGNSLLLTIAHRLRTVIDYDRLLVLDKGHVAEFDTPYNLIKKEGGIFRSMCLKSGNFTELEAAAKLKAAQDGTGV</sequence>
<dbReference type="CDD" id="cd03250">
    <property type="entry name" value="ABCC_MRP_domain1"/>
    <property type="match status" value="1"/>
</dbReference>
<dbReference type="InterPro" id="IPR027417">
    <property type="entry name" value="P-loop_NTPase"/>
</dbReference>
<feature type="transmembrane region" description="Helical" evidence="10">
    <location>
        <begin position="523"/>
        <end position="542"/>
    </location>
</feature>
<feature type="region of interest" description="Disordered" evidence="9">
    <location>
        <begin position="982"/>
        <end position="1029"/>
    </location>
</feature>
<proteinExistence type="predicted"/>
<dbReference type="PANTHER" id="PTHR24223:SF415">
    <property type="entry name" value="FI20190P1"/>
    <property type="match status" value="1"/>
</dbReference>
<feature type="transmembrane region" description="Helical" evidence="10">
    <location>
        <begin position="20"/>
        <end position="39"/>
    </location>
</feature>
<dbReference type="InterPro" id="IPR017871">
    <property type="entry name" value="ABC_transporter-like_CS"/>
</dbReference>
<feature type="transmembrane region" description="Helical" evidence="10">
    <location>
        <begin position="158"/>
        <end position="179"/>
    </location>
</feature>
<keyword evidence="3 10" id="KW-0812">Transmembrane</keyword>
<feature type="transmembrane region" description="Helical" evidence="10">
    <location>
        <begin position="113"/>
        <end position="138"/>
    </location>
</feature>
<feature type="domain" description="ABC transporter" evidence="11">
    <location>
        <begin position="742"/>
        <end position="978"/>
    </location>
</feature>
<feature type="domain" description="ABC transmembrane type-1" evidence="12">
    <location>
        <begin position="335"/>
        <end position="664"/>
    </location>
</feature>
<evidence type="ECO:0000256" key="1">
    <source>
        <dbReference type="ARBA" id="ARBA00004370"/>
    </source>
</evidence>
<feature type="transmembrane region" description="Helical" evidence="10">
    <location>
        <begin position="191"/>
        <end position="211"/>
    </location>
</feature>
<feature type="transmembrane region" description="Helical" evidence="10">
    <location>
        <begin position="605"/>
        <end position="628"/>
    </location>
</feature>
<keyword evidence="14" id="KW-1185">Reference proteome</keyword>
<feature type="domain" description="ABC transporter" evidence="11">
    <location>
        <begin position="1436"/>
        <end position="1725"/>
    </location>
</feature>
<dbReference type="InterPro" id="IPR003593">
    <property type="entry name" value="AAA+_ATPase"/>
</dbReference>
<feature type="transmembrane region" description="Helical" evidence="10">
    <location>
        <begin position="1334"/>
        <end position="1354"/>
    </location>
</feature>
<feature type="transmembrane region" description="Helical" evidence="10">
    <location>
        <begin position="223"/>
        <end position="244"/>
    </location>
</feature>
<evidence type="ECO:0000259" key="12">
    <source>
        <dbReference type="PROSITE" id="PS50929"/>
    </source>
</evidence>
<keyword evidence="6" id="KW-0067">ATP-binding</keyword>
<dbReference type="FunFam" id="3.40.50.300:FF:000973">
    <property type="entry name" value="Multidrug resistance-associated protein 4"/>
    <property type="match status" value="1"/>
</dbReference>
<dbReference type="STRING" id="2282107.A0A286UES6"/>
<dbReference type="GO" id="GO:0016020">
    <property type="term" value="C:membrane"/>
    <property type="evidence" value="ECO:0007669"/>
    <property type="project" value="UniProtKB-SubCell"/>
</dbReference>
<dbReference type="Pfam" id="PF00664">
    <property type="entry name" value="ABC_membrane"/>
    <property type="match status" value="2"/>
</dbReference>
<feature type="compositionally biased region" description="Polar residues" evidence="9">
    <location>
        <begin position="1007"/>
        <end position="1017"/>
    </location>
</feature>
<comment type="caution">
    <text evidence="13">The sequence shown here is derived from an EMBL/GenBank/DDBJ whole genome shotgun (WGS) entry which is preliminary data.</text>
</comment>
<dbReference type="SUPFAM" id="SSF90123">
    <property type="entry name" value="ABC transporter transmembrane region"/>
    <property type="match status" value="2"/>
</dbReference>
<dbReference type="GO" id="GO:0016887">
    <property type="term" value="F:ATP hydrolysis activity"/>
    <property type="evidence" value="ECO:0007669"/>
    <property type="project" value="InterPro"/>
</dbReference>
<gene>
    <name evidence="13" type="ORF">PNOK_0648100</name>
</gene>
<reference evidence="13 14" key="1">
    <citation type="journal article" date="2017" name="Mol. Ecol.">
        <title>Comparative and population genomic landscape of Phellinus noxius: A hypervariable fungus causing root rot in trees.</title>
        <authorList>
            <person name="Chung C.L."/>
            <person name="Lee T.J."/>
            <person name="Akiba M."/>
            <person name="Lee H.H."/>
            <person name="Kuo T.H."/>
            <person name="Liu D."/>
            <person name="Ke H.M."/>
            <person name="Yokoi T."/>
            <person name="Roa M.B."/>
            <person name="Lu M.J."/>
            <person name="Chang Y.Y."/>
            <person name="Ann P.J."/>
            <person name="Tsai J.N."/>
            <person name="Chen C.Y."/>
            <person name="Tzean S.S."/>
            <person name="Ota Y."/>
            <person name="Hattori T."/>
            <person name="Sahashi N."/>
            <person name="Liou R.F."/>
            <person name="Kikuchi T."/>
            <person name="Tsai I.J."/>
        </authorList>
    </citation>
    <scope>NUCLEOTIDE SEQUENCE [LARGE SCALE GENOMIC DNA]</scope>
    <source>
        <strain evidence="13 14">FFPRI411160</strain>
    </source>
</reference>
<name>A0A286UES6_9AGAM</name>
<protein>
    <submittedName>
        <fullName evidence="13">Multidrug resistance-associated ABC transporter</fullName>
    </submittedName>
</protein>
<feature type="region of interest" description="Disordered" evidence="9">
    <location>
        <begin position="444"/>
        <end position="472"/>
    </location>
</feature>
<evidence type="ECO:0000256" key="2">
    <source>
        <dbReference type="ARBA" id="ARBA00022448"/>
    </source>
</evidence>
<evidence type="ECO:0000259" key="11">
    <source>
        <dbReference type="PROSITE" id="PS50893"/>
    </source>
</evidence>
<dbReference type="InterPro" id="IPR036640">
    <property type="entry name" value="ABC1_TM_sf"/>
</dbReference>
<dbReference type="CDD" id="cd03244">
    <property type="entry name" value="ABCC_MRP_domain2"/>
    <property type="match status" value="1"/>
</dbReference>
<keyword evidence="2" id="KW-0813">Transport</keyword>
<keyword evidence="8 10" id="KW-0472">Membrane</keyword>
<dbReference type="Pfam" id="PF00005">
    <property type="entry name" value="ABC_tran"/>
    <property type="match status" value="2"/>
</dbReference>
<dbReference type="InParanoid" id="A0A286UES6"/>
<dbReference type="EMBL" id="NBII01000006">
    <property type="protein sequence ID" value="PAV17995.1"/>
    <property type="molecule type" value="Genomic_DNA"/>
</dbReference>
<dbReference type="InterPro" id="IPR050173">
    <property type="entry name" value="ABC_transporter_C-like"/>
</dbReference>
<dbReference type="CDD" id="cd18596">
    <property type="entry name" value="ABC_6TM_VMR1_D1_like"/>
    <property type="match status" value="1"/>
</dbReference>
<accession>A0A286UES6</accession>
<evidence type="ECO:0000256" key="8">
    <source>
        <dbReference type="ARBA" id="ARBA00023136"/>
    </source>
</evidence>
<feature type="compositionally biased region" description="Basic and acidic residues" evidence="9">
    <location>
        <begin position="460"/>
        <end position="472"/>
    </location>
</feature>
<dbReference type="GO" id="GO:0140359">
    <property type="term" value="F:ABC-type transporter activity"/>
    <property type="evidence" value="ECO:0007669"/>
    <property type="project" value="InterPro"/>
</dbReference>
<dbReference type="SUPFAM" id="SSF52540">
    <property type="entry name" value="P-loop containing nucleoside triphosphate hydrolases"/>
    <property type="match status" value="2"/>
</dbReference>
<feature type="transmembrane region" description="Helical" evidence="10">
    <location>
        <begin position="499"/>
        <end position="517"/>
    </location>
</feature>
<evidence type="ECO:0000313" key="13">
    <source>
        <dbReference type="EMBL" id="PAV17995.1"/>
    </source>
</evidence>
<evidence type="ECO:0000256" key="6">
    <source>
        <dbReference type="ARBA" id="ARBA00022840"/>
    </source>
</evidence>
<evidence type="ECO:0000256" key="7">
    <source>
        <dbReference type="ARBA" id="ARBA00022989"/>
    </source>
</evidence>
<dbReference type="Gene3D" id="3.40.50.300">
    <property type="entry name" value="P-loop containing nucleotide triphosphate hydrolases"/>
    <property type="match status" value="2"/>
</dbReference>
<dbReference type="CDD" id="cd18604">
    <property type="entry name" value="ABC_6TM_VMR1_D2_like"/>
    <property type="match status" value="1"/>
</dbReference>
<evidence type="ECO:0000256" key="5">
    <source>
        <dbReference type="ARBA" id="ARBA00022741"/>
    </source>
</evidence>
<evidence type="ECO:0000256" key="9">
    <source>
        <dbReference type="SAM" id="MobiDB-lite"/>
    </source>
</evidence>
<feature type="domain" description="ABC transmembrane type-1" evidence="12">
    <location>
        <begin position="1150"/>
        <end position="1393"/>
    </location>
</feature>
<dbReference type="PANTHER" id="PTHR24223">
    <property type="entry name" value="ATP-BINDING CASSETTE SUB-FAMILY C"/>
    <property type="match status" value="1"/>
</dbReference>
<keyword evidence="5" id="KW-0547">Nucleotide-binding</keyword>